<reference evidence="2 3" key="1">
    <citation type="submission" date="2019-06" db="EMBL/GenBank/DDBJ databases">
        <title>Complete genome sequence of Aeromonas hydrophila bacteriophage D3.</title>
        <authorList>
            <person name="Rai S."/>
            <person name="Tyagi A."/>
            <person name="Kumar N."/>
            <person name="Singh N."/>
        </authorList>
    </citation>
    <scope>NUCLEOTIDE SEQUENCE [LARGE SCALE GENOMIC DNA]</scope>
</reference>
<evidence type="ECO:0000313" key="3">
    <source>
        <dbReference type="Proteomes" id="UP000319658"/>
    </source>
</evidence>
<keyword evidence="3" id="KW-1185">Reference proteome</keyword>
<gene>
    <name evidence="2" type="ORF">D3_0030</name>
</gene>
<name>A0A514TVH9_9CAUD</name>
<evidence type="ECO:0000313" key="2">
    <source>
        <dbReference type="EMBL" id="QDJ97029.1"/>
    </source>
</evidence>
<dbReference type="Proteomes" id="UP000319658">
    <property type="component" value="Segment"/>
</dbReference>
<sequence length="800" mass="89908">MNQQVRDILIQMVANKYHATMKEYRFFQMGDMTNTLAAMIDGLQFPQTAYLKELKDIHGKINRELSKVNAVHPQYVPDYSRIYDLLCELVNAEDWDGVGRIHRGFVGHKDKITVLHHIYENSNIYTDPQHFAPINICASFNKGEQKKILIQTGMDESGVESVATMHPTSAARLIKKHFELWWANKEKAAQEASNKKEEEIHYPPFDTKTVGDYTIANGIDPVITQMSLQELETHLNNINEAGFTRAQIDTLVKNINMPISGSVDERFVDWLDDDYEAIRSMIAMFACKNVWIAPEVAYVKSGVHRQAARSLFIEKAMSELIRRSVITGSSRDITLDKLESFIENHPVERCYDNAVYPTKTGAVTIFNEAGWDLDTLSLVVSEINLSPGMDMNPAFGEMLVPNKAAMIAAISLFADFKHWGHVTTDSVVEGTEEIYQFLLKRHSGVTEEEPQPNKEETMKQTTSIAELVSKVILGFTDLVMIADTEKVIEEINRQATPTLAGVMKNILQSVKPTTPSQPRGQTESFQHLDCPGYTPRSTIRDEYAEVIKFINMGDVDSAETAIKGIVNKYSVMELHGMLIGNAPRSLNPNEMANEIIEVIRAAAMKRKVDLAEIARQSPVTRLIKQNLFAKAIQSSLEETYAMFDSYVKQVSIIQVYVALFGTTDVTGKSFSQMDAEIRNNLTTTNESSNGTGLSNFVERIRGAVQAMDLDKAMSLLDEGFSMFGTVLVSTTLLGDKNVIGNRTSRELVFMCRDAITTWINTNKSMARHGTFSNPESRVSEEDQWIKDLNKLGFKCVILHK</sequence>
<proteinExistence type="predicted"/>
<organism evidence="2 3">
    <name type="scientific">Aeromonas phage D3</name>
    <dbReference type="NCBI Taxonomy" id="2593327"/>
    <lineage>
        <taxon>Viruses</taxon>
        <taxon>Duplodnaviria</taxon>
        <taxon>Heunggongvirae</taxon>
        <taxon>Uroviricota</taxon>
        <taxon>Caudoviricetes</taxon>
        <taxon>Chimalliviridae</taxon>
        <taxon>Ludhianavirus</taxon>
        <taxon>Ludhianavirus D3</taxon>
    </lineage>
</organism>
<feature type="region of interest" description="Disordered" evidence="1">
    <location>
        <begin position="511"/>
        <end position="531"/>
    </location>
</feature>
<feature type="compositionally biased region" description="Polar residues" evidence="1">
    <location>
        <begin position="511"/>
        <end position="525"/>
    </location>
</feature>
<evidence type="ECO:0000256" key="1">
    <source>
        <dbReference type="SAM" id="MobiDB-lite"/>
    </source>
</evidence>
<accession>A0A514TVH9</accession>
<protein>
    <submittedName>
        <fullName evidence="2">Uncharacterized protein</fullName>
    </submittedName>
</protein>
<dbReference type="EMBL" id="MN102098">
    <property type="protein sequence ID" value="QDJ97029.1"/>
    <property type="molecule type" value="Genomic_DNA"/>
</dbReference>